<feature type="transmembrane region" description="Helical" evidence="1">
    <location>
        <begin position="40"/>
        <end position="65"/>
    </location>
</feature>
<keyword evidence="1" id="KW-1133">Transmembrane helix</keyword>
<dbReference type="GeneID" id="71997870"/>
<dbReference type="Proteomes" id="UP000814176">
    <property type="component" value="Unassembled WGS sequence"/>
</dbReference>
<dbReference type="RefSeq" id="XP_047783945.1">
    <property type="nucleotide sequence ID" value="XM_047917138.1"/>
</dbReference>
<gene>
    <name evidence="2" type="ORF">C8Q71DRAFT_226682</name>
</gene>
<proteinExistence type="predicted"/>
<accession>A0ABQ8KV45</accession>
<keyword evidence="1" id="KW-0472">Membrane</keyword>
<protein>
    <submittedName>
        <fullName evidence="2">Uncharacterized protein</fullName>
    </submittedName>
</protein>
<comment type="caution">
    <text evidence="2">The sequence shown here is derived from an EMBL/GenBank/DDBJ whole genome shotgun (WGS) entry which is preliminary data.</text>
</comment>
<evidence type="ECO:0000313" key="2">
    <source>
        <dbReference type="EMBL" id="KAH9842898.1"/>
    </source>
</evidence>
<reference evidence="2 3" key="1">
    <citation type="journal article" date="2021" name="Environ. Microbiol.">
        <title>Gene family expansions and transcriptome signatures uncover fungal adaptations to wood decay.</title>
        <authorList>
            <person name="Hage H."/>
            <person name="Miyauchi S."/>
            <person name="Viragh M."/>
            <person name="Drula E."/>
            <person name="Min B."/>
            <person name="Chaduli D."/>
            <person name="Navarro D."/>
            <person name="Favel A."/>
            <person name="Norest M."/>
            <person name="Lesage-Meessen L."/>
            <person name="Balint B."/>
            <person name="Merenyi Z."/>
            <person name="de Eugenio L."/>
            <person name="Morin E."/>
            <person name="Martinez A.T."/>
            <person name="Baldrian P."/>
            <person name="Stursova M."/>
            <person name="Martinez M.J."/>
            <person name="Novotny C."/>
            <person name="Magnuson J.K."/>
            <person name="Spatafora J.W."/>
            <person name="Maurice S."/>
            <person name="Pangilinan J."/>
            <person name="Andreopoulos W."/>
            <person name="LaButti K."/>
            <person name="Hundley H."/>
            <person name="Na H."/>
            <person name="Kuo A."/>
            <person name="Barry K."/>
            <person name="Lipzen A."/>
            <person name="Henrissat B."/>
            <person name="Riley R."/>
            <person name="Ahrendt S."/>
            <person name="Nagy L.G."/>
            <person name="Grigoriev I.V."/>
            <person name="Martin F."/>
            <person name="Rosso M.N."/>
        </authorList>
    </citation>
    <scope>NUCLEOTIDE SEQUENCE [LARGE SCALE GENOMIC DNA]</scope>
    <source>
        <strain evidence="2 3">CIRM-BRFM 1785</strain>
    </source>
</reference>
<name>A0ABQ8KV45_9APHY</name>
<keyword evidence="1" id="KW-0812">Transmembrane</keyword>
<evidence type="ECO:0000313" key="3">
    <source>
        <dbReference type="Proteomes" id="UP000814176"/>
    </source>
</evidence>
<sequence>MASRPTPAGDISTTHAIQPTVQLTCLVAMSSIIAEVMSRYVGVAFFGCTFVAFLSGITTAQFLVFRASEVVDHRVLRSLVSCLWVVDGVHSALVSWPAYAWAVSDRSNVLGVLYGNVWSFRVSNIYEYLTVSQVLSCKQGAALLTGISNLGVRR</sequence>
<dbReference type="EMBL" id="JADCUA010000002">
    <property type="protein sequence ID" value="KAH9842898.1"/>
    <property type="molecule type" value="Genomic_DNA"/>
</dbReference>
<evidence type="ECO:0000256" key="1">
    <source>
        <dbReference type="SAM" id="Phobius"/>
    </source>
</evidence>
<keyword evidence="3" id="KW-1185">Reference proteome</keyword>
<organism evidence="2 3">
    <name type="scientific">Rhodofomes roseus</name>
    <dbReference type="NCBI Taxonomy" id="34475"/>
    <lineage>
        <taxon>Eukaryota</taxon>
        <taxon>Fungi</taxon>
        <taxon>Dikarya</taxon>
        <taxon>Basidiomycota</taxon>
        <taxon>Agaricomycotina</taxon>
        <taxon>Agaricomycetes</taxon>
        <taxon>Polyporales</taxon>
        <taxon>Rhodofomes</taxon>
    </lineage>
</organism>